<dbReference type="PANTHER" id="PTHR24136:SF15">
    <property type="entry name" value="ANK_REP_REGION DOMAIN-CONTAINING PROTEIN"/>
    <property type="match status" value="1"/>
</dbReference>
<gene>
    <name evidence="10" type="ORF">BDN70DRAFT_898860</name>
</gene>
<evidence type="ECO:0000256" key="5">
    <source>
        <dbReference type="ARBA" id="ARBA00022833"/>
    </source>
</evidence>
<keyword evidence="6 7" id="KW-0040">ANK repeat</keyword>
<evidence type="ECO:0000256" key="4">
    <source>
        <dbReference type="ARBA" id="ARBA00022771"/>
    </source>
</evidence>
<reference evidence="10" key="1">
    <citation type="submission" date="2020-11" db="EMBL/GenBank/DDBJ databases">
        <authorList>
            <consortium name="DOE Joint Genome Institute"/>
            <person name="Ahrendt S."/>
            <person name="Riley R."/>
            <person name="Andreopoulos W."/>
            <person name="Labutti K."/>
            <person name="Pangilinan J."/>
            <person name="Ruiz-Duenas F.J."/>
            <person name="Barrasa J.M."/>
            <person name="Sanchez-Garcia M."/>
            <person name="Camarero S."/>
            <person name="Miyauchi S."/>
            <person name="Serrano A."/>
            <person name="Linde D."/>
            <person name="Babiker R."/>
            <person name="Drula E."/>
            <person name="Ayuso-Fernandez I."/>
            <person name="Pacheco R."/>
            <person name="Padilla G."/>
            <person name="Ferreira P."/>
            <person name="Barriuso J."/>
            <person name="Kellner H."/>
            <person name="Castanera R."/>
            <person name="Alfaro M."/>
            <person name="Ramirez L."/>
            <person name="Pisabarro A.G."/>
            <person name="Kuo A."/>
            <person name="Tritt A."/>
            <person name="Lipzen A."/>
            <person name="He G."/>
            <person name="Yan M."/>
            <person name="Ng V."/>
            <person name="Cullen D."/>
            <person name="Martin F."/>
            <person name="Rosso M.-N."/>
            <person name="Henrissat B."/>
            <person name="Hibbett D."/>
            <person name="Martinez A.T."/>
            <person name="Grigoriev I.V."/>
        </authorList>
    </citation>
    <scope>NUCLEOTIDE SEQUENCE</scope>
    <source>
        <strain evidence="10">CIRM-BRFM 674</strain>
    </source>
</reference>
<dbReference type="PROSITE" id="PS01360">
    <property type="entry name" value="ZF_MYND_1"/>
    <property type="match status" value="1"/>
</dbReference>
<dbReference type="InterPro" id="IPR002110">
    <property type="entry name" value="Ankyrin_rpt"/>
</dbReference>
<evidence type="ECO:0000256" key="7">
    <source>
        <dbReference type="PROSITE-ProRule" id="PRU00023"/>
    </source>
</evidence>
<dbReference type="GO" id="GO:0016567">
    <property type="term" value="P:protein ubiquitination"/>
    <property type="evidence" value="ECO:0007669"/>
    <property type="project" value="TreeGrafter"/>
</dbReference>
<feature type="domain" description="MYND-type" evidence="9">
    <location>
        <begin position="271"/>
        <end position="309"/>
    </location>
</feature>
<evidence type="ECO:0000313" key="10">
    <source>
        <dbReference type="EMBL" id="KAF9474579.1"/>
    </source>
</evidence>
<dbReference type="Pfam" id="PF01753">
    <property type="entry name" value="zf-MYND"/>
    <property type="match status" value="1"/>
</dbReference>
<comment type="caution">
    <text evidence="10">The sequence shown here is derived from an EMBL/GenBank/DDBJ whole genome shotgun (WGS) entry which is preliminary data.</text>
</comment>
<evidence type="ECO:0000313" key="11">
    <source>
        <dbReference type="Proteomes" id="UP000807469"/>
    </source>
</evidence>
<keyword evidence="2" id="KW-0479">Metal-binding</keyword>
<feature type="repeat" description="ANK" evidence="7">
    <location>
        <begin position="199"/>
        <end position="231"/>
    </location>
</feature>
<dbReference type="AlphaFoldDB" id="A0A9P6CVV2"/>
<dbReference type="GO" id="GO:0008270">
    <property type="term" value="F:zinc ion binding"/>
    <property type="evidence" value="ECO:0007669"/>
    <property type="project" value="UniProtKB-KW"/>
</dbReference>
<evidence type="ECO:0000259" key="9">
    <source>
        <dbReference type="PROSITE" id="PS50865"/>
    </source>
</evidence>
<dbReference type="Proteomes" id="UP000807469">
    <property type="component" value="Unassembled WGS sequence"/>
</dbReference>
<dbReference type="InterPro" id="IPR036770">
    <property type="entry name" value="Ankyrin_rpt-contain_sf"/>
</dbReference>
<dbReference type="PROSITE" id="PS50865">
    <property type="entry name" value="ZF_MYND_2"/>
    <property type="match status" value="1"/>
</dbReference>
<dbReference type="SMART" id="SM00248">
    <property type="entry name" value="ANK"/>
    <property type="match status" value="2"/>
</dbReference>
<dbReference type="Gene3D" id="1.25.40.20">
    <property type="entry name" value="Ankyrin repeat-containing domain"/>
    <property type="match status" value="1"/>
</dbReference>
<evidence type="ECO:0000256" key="6">
    <source>
        <dbReference type="ARBA" id="ARBA00023043"/>
    </source>
</evidence>
<keyword evidence="11" id="KW-1185">Reference proteome</keyword>
<dbReference type="SUPFAM" id="SSF144232">
    <property type="entry name" value="HIT/MYND zinc finger-like"/>
    <property type="match status" value="1"/>
</dbReference>
<dbReference type="InterPro" id="IPR002893">
    <property type="entry name" value="Znf_MYND"/>
</dbReference>
<protein>
    <recommendedName>
        <fullName evidence="9">MYND-type domain-containing protein</fullName>
    </recommendedName>
</protein>
<dbReference type="SUPFAM" id="SSF48403">
    <property type="entry name" value="Ankyrin repeat"/>
    <property type="match status" value="1"/>
</dbReference>
<dbReference type="GO" id="GO:0045732">
    <property type="term" value="P:positive regulation of protein catabolic process"/>
    <property type="evidence" value="ECO:0007669"/>
    <property type="project" value="TreeGrafter"/>
</dbReference>
<comment type="similarity">
    <text evidence="1">Belongs to the ankyrin SOCS box (ASB) family.</text>
</comment>
<dbReference type="InterPro" id="IPR051573">
    <property type="entry name" value="Ankyrin-SOCS_box_domain"/>
</dbReference>
<evidence type="ECO:0000256" key="1">
    <source>
        <dbReference type="ARBA" id="ARBA00005949"/>
    </source>
</evidence>
<proteinExistence type="inferred from homology"/>
<feature type="repeat" description="ANK" evidence="7">
    <location>
        <begin position="161"/>
        <end position="198"/>
    </location>
</feature>
<keyword evidence="3" id="KW-0677">Repeat</keyword>
<dbReference type="Gene3D" id="6.10.140.2220">
    <property type="match status" value="1"/>
</dbReference>
<evidence type="ECO:0000256" key="3">
    <source>
        <dbReference type="ARBA" id="ARBA00022737"/>
    </source>
</evidence>
<dbReference type="Pfam" id="PF00023">
    <property type="entry name" value="Ank"/>
    <property type="match status" value="1"/>
</dbReference>
<sequence>MPPSSNVPHPLQSLRDNLPHSIPWNVAPRSGLHVTAEMRKLLAQPGFLKTKEGGNRLRSLYINQRDDHTLEIPESIGFNPETLSSFGRYCYYGVLRKVVEEFENGTAPALDATETEYEAGYATIIVWGSQRVSGIGFDPSHREVIEFLISHKLPLNLPDICGLTPLHHFMINDRIESRNIPILRTLLVGGANPNVQDRYGGVPLFNACDKKYLEAIEVLMEFGADLSIKDADGYSPMMIYNAMGPQVSATVEKCLRRQRGEDPLPRSDKRCGGCLATDKTLKNCSRCQVARYCSVECQKKDWPTHKKACKSFAQSDTVTVKPFYDMHMPFSSNSEMTRALMNVNSLDPVKIASALNARKFSTLKAADPKDVVIKVQVPVDTSTMRPQPIGDMLVYTKKKDFACVLRRSDDPTAWDKLYQVVTTKSPGGLKAYFAATLVKKKELVIKISEVLACQPF</sequence>
<keyword evidence="5" id="KW-0862">Zinc</keyword>
<organism evidence="10 11">
    <name type="scientific">Pholiota conissans</name>
    <dbReference type="NCBI Taxonomy" id="109636"/>
    <lineage>
        <taxon>Eukaryota</taxon>
        <taxon>Fungi</taxon>
        <taxon>Dikarya</taxon>
        <taxon>Basidiomycota</taxon>
        <taxon>Agaricomycotina</taxon>
        <taxon>Agaricomycetes</taxon>
        <taxon>Agaricomycetidae</taxon>
        <taxon>Agaricales</taxon>
        <taxon>Agaricineae</taxon>
        <taxon>Strophariaceae</taxon>
        <taxon>Pholiota</taxon>
    </lineage>
</organism>
<dbReference type="OrthoDB" id="194358at2759"/>
<keyword evidence="4 8" id="KW-0863">Zinc-finger</keyword>
<dbReference type="EMBL" id="MU155372">
    <property type="protein sequence ID" value="KAF9474579.1"/>
    <property type="molecule type" value="Genomic_DNA"/>
</dbReference>
<dbReference type="PANTHER" id="PTHR24136">
    <property type="entry name" value="SOWAH (DROSOPHILA) HOMOLOG"/>
    <property type="match status" value="1"/>
</dbReference>
<evidence type="ECO:0000256" key="8">
    <source>
        <dbReference type="PROSITE-ProRule" id="PRU00134"/>
    </source>
</evidence>
<dbReference type="PROSITE" id="PS50297">
    <property type="entry name" value="ANK_REP_REGION"/>
    <property type="match status" value="1"/>
</dbReference>
<name>A0A9P6CVV2_9AGAR</name>
<evidence type="ECO:0000256" key="2">
    <source>
        <dbReference type="ARBA" id="ARBA00022723"/>
    </source>
</evidence>
<dbReference type="PROSITE" id="PS50088">
    <property type="entry name" value="ANK_REPEAT"/>
    <property type="match status" value="2"/>
</dbReference>
<accession>A0A9P6CVV2</accession>